<keyword evidence="3" id="KW-1185">Reference proteome</keyword>
<evidence type="ECO:0008006" key="4">
    <source>
        <dbReference type="Google" id="ProtNLM"/>
    </source>
</evidence>
<sequence>MRSKRLELKESLKQQKPSTTNRQQALKKHNPSTTKRQEALENQRLSTTKPCSASVNSGRLANEIVTDAVDERLKVVPPEKQKLAATNQCFAFVDEFVSDAVDERLDAVALEKQSSSATKPFSAFINSRREKQNVTDAVGERLNVIALEKQRSLTIKPCSAFVSCSRENEIVTDPVDVRLNVVDGGSDIKDEDAGTLDSCSDIRDGDAEILGDEDLQIVEDQSLPTNSDEDANVLDADGDRYEQIVQDQSLPTYSDEDADILDADGNGEMQIVEDQSLPTNFENLSSKRKREMVRRQVTDPHSESNNVNCTSMPSGKRIPIIFDKYGRPCDVGSEEFASDIGKIVRVHCPPAIESWTKVPNSMKENIWKDVIVKYVVPEIYKPNILSRASKSYKNWKRQLRVELDKHETVAERKMNLPWRLIKKREDWETFVDFCNTDEDKKRRAAGKKARESVEFIQSCGRKGIYRKIYELEKESPIGEVNRAAIFVETHFSKTINDPESSSISDTKLKLIKELVETNPDGQKDIDNDAVALVCGRDTRGVVRGMGGGVSRTKVLRAASVETLRKAQQENKSLQSDIHLPNHTSAPSNQSASHIQNCTSTLSNQSASQMPAKNYVSPCPNSQINNSGSNIVNEKNTVRKSQSSRIISGSVYKYRHEFPESWFIQGKQRVDSKTTDWFFYPPTTNSQGSGDENRSQKKARKIEIRSRKEARKYLLEEEKKAKELAPEASNLLGHSRLVSDVPNSPARSRLAPPVSNSPACSRLPPPMSNLPVHSHLAPSVSNLPARLSCLAPPACNLPATSCLIKNFKGRTIALGSINTADPPAEHVYSLIIEEIFDRNAELFDKDGRLGDIMIGGVINWPKACVESNFPASSCFITNFKRRIIAVGSLNTADQLMEHVYGIVVKEIYDKEAELFDEDGKLGDVIIGGVINWPKACVKPCRQ</sequence>
<dbReference type="AlphaFoldDB" id="A0AAD4TFV7"/>
<dbReference type="PANTHER" id="PTHR33018">
    <property type="entry name" value="OS10G0338966 PROTEIN-RELATED"/>
    <property type="match status" value="1"/>
</dbReference>
<feature type="compositionally biased region" description="Polar residues" evidence="1">
    <location>
        <begin position="569"/>
        <end position="610"/>
    </location>
</feature>
<dbReference type="Proteomes" id="UP001202328">
    <property type="component" value="Unassembled WGS sequence"/>
</dbReference>
<feature type="region of interest" description="Disordered" evidence="1">
    <location>
        <begin position="679"/>
        <end position="702"/>
    </location>
</feature>
<evidence type="ECO:0000256" key="1">
    <source>
        <dbReference type="SAM" id="MobiDB-lite"/>
    </source>
</evidence>
<dbReference type="PANTHER" id="PTHR33018:SF37">
    <property type="entry name" value="TRANSPOSASE TNP1_EN_SPM-LIKE DOMAIN-CONTAINING PROTEIN"/>
    <property type="match status" value="1"/>
</dbReference>
<comment type="caution">
    <text evidence="2">The sequence shown here is derived from an EMBL/GenBank/DDBJ whole genome shotgun (WGS) entry which is preliminary data.</text>
</comment>
<protein>
    <recommendedName>
        <fullName evidence="4">Transposase Tnp1/En/Spm-like domain-containing protein</fullName>
    </recommendedName>
</protein>
<feature type="compositionally biased region" description="Basic and acidic residues" evidence="1">
    <location>
        <begin position="690"/>
        <end position="702"/>
    </location>
</feature>
<accession>A0AAD4TFV7</accession>
<gene>
    <name evidence="2" type="ORF">MKW98_018875</name>
</gene>
<feature type="region of interest" description="Disordered" evidence="1">
    <location>
        <begin position="1"/>
        <end position="53"/>
    </location>
</feature>
<dbReference type="Pfam" id="PF03004">
    <property type="entry name" value="Transposase_24"/>
    <property type="match status" value="1"/>
</dbReference>
<feature type="compositionally biased region" description="Polar residues" evidence="1">
    <location>
        <begin position="43"/>
        <end position="53"/>
    </location>
</feature>
<name>A0AAD4TFV7_9MAGN</name>
<evidence type="ECO:0000313" key="3">
    <source>
        <dbReference type="Proteomes" id="UP001202328"/>
    </source>
</evidence>
<feature type="compositionally biased region" description="Basic and acidic residues" evidence="1">
    <location>
        <begin position="1"/>
        <end position="13"/>
    </location>
</feature>
<feature type="compositionally biased region" description="Polar residues" evidence="1">
    <location>
        <begin position="14"/>
        <end position="24"/>
    </location>
</feature>
<feature type="region of interest" description="Disordered" evidence="1">
    <location>
        <begin position="565"/>
        <end position="643"/>
    </location>
</feature>
<dbReference type="EMBL" id="JAJJMB010001069">
    <property type="protein sequence ID" value="KAI3959285.1"/>
    <property type="molecule type" value="Genomic_DNA"/>
</dbReference>
<organism evidence="2 3">
    <name type="scientific">Papaver atlanticum</name>
    <dbReference type="NCBI Taxonomy" id="357466"/>
    <lineage>
        <taxon>Eukaryota</taxon>
        <taxon>Viridiplantae</taxon>
        <taxon>Streptophyta</taxon>
        <taxon>Embryophyta</taxon>
        <taxon>Tracheophyta</taxon>
        <taxon>Spermatophyta</taxon>
        <taxon>Magnoliopsida</taxon>
        <taxon>Ranunculales</taxon>
        <taxon>Papaveraceae</taxon>
        <taxon>Papaveroideae</taxon>
        <taxon>Papaver</taxon>
    </lineage>
</organism>
<evidence type="ECO:0000313" key="2">
    <source>
        <dbReference type="EMBL" id="KAI3959285.1"/>
    </source>
</evidence>
<feature type="compositionally biased region" description="Polar residues" evidence="1">
    <location>
        <begin position="618"/>
        <end position="643"/>
    </location>
</feature>
<dbReference type="InterPro" id="IPR004252">
    <property type="entry name" value="Probable_transposase_24"/>
</dbReference>
<proteinExistence type="predicted"/>
<reference evidence="2" key="1">
    <citation type="submission" date="2022-04" db="EMBL/GenBank/DDBJ databases">
        <title>A functionally conserved STORR gene fusion in Papaver species that diverged 16.8 million years ago.</title>
        <authorList>
            <person name="Catania T."/>
        </authorList>
    </citation>
    <scope>NUCLEOTIDE SEQUENCE</scope>
    <source>
        <strain evidence="2">S-188037</strain>
    </source>
</reference>